<sequence>MTVPLSVIEDDSYHTMAYAQSLPYADQLGPETTDMLQDIVDHFLLCVQVGDFAPGALTWLRRLSSYLDLKHALPRTTRAQLALTLYNLAVTPGMDYPLVEAWALICIRLIKQVHEL</sequence>
<evidence type="ECO:0000313" key="2">
    <source>
        <dbReference type="Proteomes" id="UP000242146"/>
    </source>
</evidence>
<protein>
    <submittedName>
        <fullName evidence="1">Uncharacterized protein</fullName>
    </submittedName>
</protein>
<dbReference type="AlphaFoldDB" id="A0A1X2GKU8"/>
<name>A0A1X2GKU8_9FUNG</name>
<dbReference type="OrthoDB" id="17907at2759"/>
<proteinExistence type="predicted"/>
<accession>A0A1X2GKU8</accession>
<dbReference type="STRING" id="101127.A0A1X2GKU8"/>
<evidence type="ECO:0000313" key="1">
    <source>
        <dbReference type="EMBL" id="ORX56232.1"/>
    </source>
</evidence>
<dbReference type="EMBL" id="MCGT01000010">
    <property type="protein sequence ID" value="ORX56232.1"/>
    <property type="molecule type" value="Genomic_DNA"/>
</dbReference>
<keyword evidence="2" id="KW-1185">Reference proteome</keyword>
<reference evidence="1 2" key="1">
    <citation type="submission" date="2016-07" db="EMBL/GenBank/DDBJ databases">
        <title>Pervasive Adenine N6-methylation of Active Genes in Fungi.</title>
        <authorList>
            <consortium name="DOE Joint Genome Institute"/>
            <person name="Mondo S.J."/>
            <person name="Dannebaum R.O."/>
            <person name="Kuo R.C."/>
            <person name="Labutti K."/>
            <person name="Haridas S."/>
            <person name="Kuo A."/>
            <person name="Salamov A."/>
            <person name="Ahrendt S.R."/>
            <person name="Lipzen A."/>
            <person name="Sullivan W."/>
            <person name="Andreopoulos W.B."/>
            <person name="Clum A."/>
            <person name="Lindquist E."/>
            <person name="Daum C."/>
            <person name="Ramamoorthy G.K."/>
            <person name="Gryganskyi A."/>
            <person name="Culley D."/>
            <person name="Magnuson J.K."/>
            <person name="James T.Y."/>
            <person name="O'Malley M.A."/>
            <person name="Stajich J.E."/>
            <person name="Spatafora J.W."/>
            <person name="Visel A."/>
            <person name="Grigoriev I.V."/>
        </authorList>
    </citation>
    <scope>NUCLEOTIDE SEQUENCE [LARGE SCALE GENOMIC DNA]</scope>
    <source>
        <strain evidence="1 2">NRRL 3301</strain>
    </source>
</reference>
<organism evidence="1 2">
    <name type="scientific">Hesseltinella vesiculosa</name>
    <dbReference type="NCBI Taxonomy" id="101127"/>
    <lineage>
        <taxon>Eukaryota</taxon>
        <taxon>Fungi</taxon>
        <taxon>Fungi incertae sedis</taxon>
        <taxon>Mucoromycota</taxon>
        <taxon>Mucoromycotina</taxon>
        <taxon>Mucoromycetes</taxon>
        <taxon>Mucorales</taxon>
        <taxon>Cunninghamellaceae</taxon>
        <taxon>Hesseltinella</taxon>
    </lineage>
</organism>
<gene>
    <name evidence="1" type="ORF">DM01DRAFT_330262</name>
</gene>
<comment type="caution">
    <text evidence="1">The sequence shown here is derived from an EMBL/GenBank/DDBJ whole genome shotgun (WGS) entry which is preliminary data.</text>
</comment>
<dbReference type="Proteomes" id="UP000242146">
    <property type="component" value="Unassembled WGS sequence"/>
</dbReference>